<dbReference type="PANTHER" id="PTHR46546">
    <property type="entry name" value="SHEWANELLA-LIKE PROTEIN PHOSPHATASE 1"/>
    <property type="match status" value="1"/>
</dbReference>
<feature type="chain" id="PRO_5042242369" description="Calcineurin-like phosphoesterase domain-containing protein" evidence="2">
    <location>
        <begin position="25"/>
        <end position="319"/>
    </location>
</feature>
<name>A0AAD4D7H8_9FUNG</name>
<evidence type="ECO:0000259" key="3">
    <source>
        <dbReference type="Pfam" id="PF00149"/>
    </source>
</evidence>
<evidence type="ECO:0000313" key="4">
    <source>
        <dbReference type="EMBL" id="KAG0268974.1"/>
    </source>
</evidence>
<protein>
    <recommendedName>
        <fullName evidence="3">Calcineurin-like phosphoesterase domain-containing protein</fullName>
    </recommendedName>
</protein>
<dbReference type="Pfam" id="PF00149">
    <property type="entry name" value="Metallophos"/>
    <property type="match status" value="1"/>
</dbReference>
<feature type="compositionally biased region" description="Basic residues" evidence="1">
    <location>
        <begin position="29"/>
        <end position="47"/>
    </location>
</feature>
<accession>A0AAD4D7H8</accession>
<dbReference type="Proteomes" id="UP001194580">
    <property type="component" value="Unassembled WGS sequence"/>
</dbReference>
<dbReference type="Gene3D" id="3.60.21.10">
    <property type="match status" value="1"/>
</dbReference>
<feature type="region of interest" description="Disordered" evidence="1">
    <location>
        <begin position="24"/>
        <end position="47"/>
    </location>
</feature>
<reference evidence="4" key="1">
    <citation type="journal article" date="2020" name="Fungal Divers.">
        <title>Resolving the Mortierellaceae phylogeny through synthesis of multi-gene phylogenetics and phylogenomics.</title>
        <authorList>
            <person name="Vandepol N."/>
            <person name="Liber J."/>
            <person name="Desiro A."/>
            <person name="Na H."/>
            <person name="Kennedy M."/>
            <person name="Barry K."/>
            <person name="Grigoriev I.V."/>
            <person name="Miller A.N."/>
            <person name="O'Donnell K."/>
            <person name="Stajich J.E."/>
            <person name="Bonito G."/>
        </authorList>
    </citation>
    <scope>NUCLEOTIDE SEQUENCE</scope>
    <source>
        <strain evidence="4">NRRL 28262</strain>
    </source>
</reference>
<feature type="signal peptide" evidence="2">
    <location>
        <begin position="1"/>
        <end position="24"/>
    </location>
</feature>
<dbReference type="InterPro" id="IPR029052">
    <property type="entry name" value="Metallo-depent_PP-like"/>
</dbReference>
<organism evidence="4 5">
    <name type="scientific">Linnemannia exigua</name>
    <dbReference type="NCBI Taxonomy" id="604196"/>
    <lineage>
        <taxon>Eukaryota</taxon>
        <taxon>Fungi</taxon>
        <taxon>Fungi incertae sedis</taxon>
        <taxon>Mucoromycota</taxon>
        <taxon>Mortierellomycotina</taxon>
        <taxon>Mortierellomycetes</taxon>
        <taxon>Mortierellales</taxon>
        <taxon>Mortierellaceae</taxon>
        <taxon>Linnemannia</taxon>
    </lineage>
</organism>
<dbReference type="PANTHER" id="PTHR46546:SF4">
    <property type="entry name" value="SHEWANELLA-LIKE PROTEIN PHOSPHATASE 1"/>
    <property type="match status" value="1"/>
</dbReference>
<dbReference type="InterPro" id="IPR004843">
    <property type="entry name" value="Calcineurin-like_PHP"/>
</dbReference>
<proteinExistence type="predicted"/>
<keyword evidence="5" id="KW-1185">Reference proteome</keyword>
<evidence type="ECO:0000256" key="2">
    <source>
        <dbReference type="SAM" id="SignalP"/>
    </source>
</evidence>
<dbReference type="SUPFAM" id="SSF56300">
    <property type="entry name" value="Metallo-dependent phosphatases"/>
    <property type="match status" value="1"/>
</dbReference>
<dbReference type="AlphaFoldDB" id="A0AAD4D7H8"/>
<evidence type="ECO:0000313" key="5">
    <source>
        <dbReference type="Proteomes" id="UP001194580"/>
    </source>
</evidence>
<comment type="caution">
    <text evidence="4">The sequence shown here is derived from an EMBL/GenBank/DDBJ whole genome shotgun (WGS) entry which is preliminary data.</text>
</comment>
<gene>
    <name evidence="4" type="ORF">BGZ95_002234</name>
</gene>
<evidence type="ECO:0000256" key="1">
    <source>
        <dbReference type="SAM" id="MobiDB-lite"/>
    </source>
</evidence>
<sequence>MSRLYILIALTLLCFALLQSTTVADPSSRHRPQRPHRPPHHHHHRGSKRIVAVGDLHSDYNNTLTVLQMAKIIDRRGNWIAGRDTFIQTGDNVDRGAGTIAIYQLLQKLRKQAHRTGGAVVNLRGNHEVMNLQGDLRYVTEEEIATFGGPEARKAAWDMQSGWLGSFVYNSFNISHIQNGHTLFSHADMSVEWANKGVDQMNLMAHTALTEKLFKEPIFKTFGPVWNRDLAKETAGEKETCEIIDNIKKILGVNRLVSGHTAQSKTGKVLSLCNGGYIGIDVGITSYYGGNLAALEIIENRNGSQTISAIYPTGKVILA</sequence>
<feature type="domain" description="Calcineurin-like phosphoesterase" evidence="3">
    <location>
        <begin position="49"/>
        <end position="262"/>
    </location>
</feature>
<dbReference type="EMBL" id="JAAAIL010001467">
    <property type="protein sequence ID" value="KAG0268974.1"/>
    <property type="molecule type" value="Genomic_DNA"/>
</dbReference>
<dbReference type="GO" id="GO:0016787">
    <property type="term" value="F:hydrolase activity"/>
    <property type="evidence" value="ECO:0007669"/>
    <property type="project" value="InterPro"/>
</dbReference>
<keyword evidence="2" id="KW-0732">Signal</keyword>